<evidence type="ECO:0000313" key="4">
    <source>
        <dbReference type="Proteomes" id="UP000559809"/>
    </source>
</evidence>
<dbReference type="AlphaFoldDB" id="A0A853FWA6"/>
<feature type="transmembrane region" description="Helical" evidence="2">
    <location>
        <begin position="71"/>
        <end position="93"/>
    </location>
</feature>
<reference evidence="3 4" key="1">
    <citation type="submission" date="2020-07" db="EMBL/GenBank/DDBJ databases">
        <title>Taxonomic revisions and descriptions of new bacterial species based on genomic comparisons in the high-G+C-content subgroup of the family Alcaligenaceae.</title>
        <authorList>
            <person name="Szabo A."/>
            <person name="Felfoldi T."/>
        </authorList>
    </citation>
    <scope>NUCLEOTIDE SEQUENCE [LARGE SCALE GENOMIC DNA]</scope>
    <source>
        <strain evidence="3 4">LMG 24012</strain>
    </source>
</reference>
<proteinExistence type="predicted"/>
<keyword evidence="4" id="KW-1185">Reference proteome</keyword>
<evidence type="ECO:0000313" key="3">
    <source>
        <dbReference type="EMBL" id="NYT47982.1"/>
    </source>
</evidence>
<dbReference type="NCBIfam" id="TIGR03368">
    <property type="entry name" value="cellulose_yhjU"/>
    <property type="match status" value="1"/>
</dbReference>
<feature type="transmembrane region" description="Helical" evidence="2">
    <location>
        <begin position="45"/>
        <end position="64"/>
    </location>
</feature>
<name>A0A853FWA6_9BURK</name>
<keyword evidence="2" id="KW-0812">Transmembrane</keyword>
<organism evidence="3 4">
    <name type="scientific">Parapusillimonas granuli</name>
    <dbReference type="NCBI Taxonomy" id="380911"/>
    <lineage>
        <taxon>Bacteria</taxon>
        <taxon>Pseudomonadati</taxon>
        <taxon>Pseudomonadota</taxon>
        <taxon>Betaproteobacteria</taxon>
        <taxon>Burkholderiales</taxon>
        <taxon>Alcaligenaceae</taxon>
        <taxon>Parapusillimonas</taxon>
    </lineage>
</organism>
<dbReference type="RefSeq" id="WP_180153171.1">
    <property type="nucleotide sequence ID" value="NZ_JACCEM010000001.1"/>
</dbReference>
<dbReference type="Proteomes" id="UP000559809">
    <property type="component" value="Unassembled WGS sequence"/>
</dbReference>
<dbReference type="Pfam" id="PF11658">
    <property type="entry name" value="CBP_BcsG"/>
    <property type="match status" value="1"/>
</dbReference>
<feature type="transmembrane region" description="Helical" evidence="2">
    <location>
        <begin position="139"/>
        <end position="160"/>
    </location>
</feature>
<evidence type="ECO:0000256" key="2">
    <source>
        <dbReference type="SAM" id="Phobius"/>
    </source>
</evidence>
<feature type="region of interest" description="Disordered" evidence="1">
    <location>
        <begin position="171"/>
        <end position="198"/>
    </location>
</feature>
<feature type="transmembrane region" description="Helical" evidence="2">
    <location>
        <begin position="21"/>
        <end position="39"/>
    </location>
</feature>
<comment type="caution">
    <text evidence="3">The sequence shown here is derived from an EMBL/GenBank/DDBJ whole genome shotgun (WGS) entry which is preliminary data.</text>
</comment>
<dbReference type="EC" id="2.7.8.-" evidence="3"/>
<accession>A0A853FWA6</accession>
<feature type="transmembrane region" description="Helical" evidence="2">
    <location>
        <begin position="113"/>
        <end position="132"/>
    </location>
</feature>
<evidence type="ECO:0000256" key="1">
    <source>
        <dbReference type="SAM" id="MobiDB-lite"/>
    </source>
</evidence>
<keyword evidence="2" id="KW-1133">Transmembrane helix</keyword>
<gene>
    <name evidence="3" type="primary">bcsG</name>
    <name evidence="3" type="ORF">H0A72_01520</name>
</gene>
<dbReference type="GO" id="GO:0016740">
    <property type="term" value="F:transferase activity"/>
    <property type="evidence" value="ECO:0007669"/>
    <property type="project" value="UniProtKB-KW"/>
</dbReference>
<keyword evidence="2" id="KW-0472">Membrane</keyword>
<sequence>MLRRERVTPAAAAGATGSWRGLGLWNLYFAGKLLLYWTGALNFHAFYNLLLASVLLAPLPPLWLHRLRHIVAIPFGVALLYYDSWLPPFSRLLAQPEVLNFSPAYLLELMGRFINWDMVGGGFILLVAYLFLNQWLRLTVFSMGALVLVALSGIVTLPALPWDRPQVPQAAQAQAQPAPGADAGRIPAGSAAAPAGKPTNEQLNLALQAFYDEEKPRRTEFPASNTAAPFDVLLINICSLSWDDLKQSGLESHPLFTNMDLIFDDFNTATAYSGPAVLRLMRASCGQPAHSALYQPAPEQCYLMENLWRLGFETKTALNHNGEFQGFLDEITAGGRFPKPYIPTEMRPSMTGFDGSPIWDDLDTLGRWWKAREASGAERTALLYNTISLHDGNREATADGGGRSSPFHNRAQRLLDELDTFIGQLEKTGRPVVLVFVPEHGAALKGDRMQIAGMREIPTPDITHVPVGVRVIGAKGRGEAREPRRIQGPTSYMAVSELLARMIAQDVYAQEKIDWGALTADLPQTKPVSENEGTVLMPYGNVPYVRLGNRNWIEYPR</sequence>
<dbReference type="EMBL" id="JACCEM010000001">
    <property type="protein sequence ID" value="NYT47982.1"/>
    <property type="molecule type" value="Genomic_DNA"/>
</dbReference>
<keyword evidence="3" id="KW-0808">Transferase</keyword>
<protein>
    <submittedName>
        <fullName evidence="3">Cellulose biosynthesis protein BcsG</fullName>
        <ecNumber evidence="3">2.7.8.-</ecNumber>
    </submittedName>
</protein>
<dbReference type="InterPro" id="IPR017744">
    <property type="entry name" value="BcsG"/>
</dbReference>